<accession>A0A6J4K7Q2</accession>
<dbReference type="AlphaFoldDB" id="A0A6J4K7Q2"/>
<feature type="region of interest" description="Disordered" evidence="1">
    <location>
        <begin position="1"/>
        <end position="48"/>
    </location>
</feature>
<sequence>VDAVAAGRCGGVRGEPGAALPVRPPAGHLRLDGRRAAGRHAGRAGNLS</sequence>
<reference evidence="2" key="1">
    <citation type="submission" date="2020-02" db="EMBL/GenBank/DDBJ databases">
        <authorList>
            <person name="Meier V. D."/>
        </authorList>
    </citation>
    <scope>NUCLEOTIDE SEQUENCE</scope>
    <source>
        <strain evidence="2">AVDCRST_MAG89</strain>
    </source>
</reference>
<dbReference type="EMBL" id="CADCTV010000065">
    <property type="protein sequence ID" value="CAA9298397.1"/>
    <property type="molecule type" value="Genomic_DNA"/>
</dbReference>
<protein>
    <submittedName>
        <fullName evidence="2">Uncharacterized protein YegL</fullName>
    </submittedName>
</protein>
<gene>
    <name evidence="2" type="ORF">AVDCRST_MAG89-278</name>
</gene>
<evidence type="ECO:0000256" key="1">
    <source>
        <dbReference type="SAM" id="MobiDB-lite"/>
    </source>
</evidence>
<organism evidence="2">
    <name type="scientific">uncultured Gemmatimonadota bacterium</name>
    <dbReference type="NCBI Taxonomy" id="203437"/>
    <lineage>
        <taxon>Bacteria</taxon>
        <taxon>Pseudomonadati</taxon>
        <taxon>Gemmatimonadota</taxon>
        <taxon>environmental samples</taxon>
    </lineage>
</organism>
<feature type="non-terminal residue" evidence="2">
    <location>
        <position position="48"/>
    </location>
</feature>
<feature type="non-terminal residue" evidence="2">
    <location>
        <position position="1"/>
    </location>
</feature>
<evidence type="ECO:0000313" key="2">
    <source>
        <dbReference type="EMBL" id="CAA9298397.1"/>
    </source>
</evidence>
<proteinExistence type="predicted"/>
<name>A0A6J4K7Q2_9BACT</name>